<dbReference type="EMBL" id="WRXO01000001">
    <property type="protein sequence ID" value="MVT40128.1"/>
    <property type="molecule type" value="Genomic_DNA"/>
</dbReference>
<dbReference type="InterPro" id="IPR009057">
    <property type="entry name" value="Homeodomain-like_sf"/>
</dbReference>
<dbReference type="Gene3D" id="3.30.420.10">
    <property type="entry name" value="Ribonuclease H-like superfamily/Ribonuclease H"/>
    <property type="match status" value="1"/>
</dbReference>
<dbReference type="InterPro" id="IPR054353">
    <property type="entry name" value="IstA-like_C"/>
</dbReference>
<evidence type="ECO:0000313" key="4">
    <source>
        <dbReference type="Proteomes" id="UP000468388"/>
    </source>
</evidence>
<evidence type="ECO:0000256" key="1">
    <source>
        <dbReference type="ARBA" id="ARBA00009277"/>
    </source>
</evidence>
<dbReference type="Pfam" id="PF02796">
    <property type="entry name" value="HTH_7"/>
    <property type="match status" value="1"/>
</dbReference>
<comment type="caution">
    <text evidence="3">The sequence shown here is derived from an EMBL/GenBank/DDBJ whole genome shotgun (WGS) entry which is preliminary data.</text>
</comment>
<dbReference type="SUPFAM" id="SSF46689">
    <property type="entry name" value="Homeodomain-like"/>
    <property type="match status" value="1"/>
</dbReference>
<gene>
    <name evidence="3" type="ORF">GO495_06005</name>
</gene>
<dbReference type="PROSITE" id="PS50994">
    <property type="entry name" value="INTEGRASE"/>
    <property type="match status" value="1"/>
</dbReference>
<dbReference type="AlphaFoldDB" id="A0A6N8J694"/>
<comment type="similarity">
    <text evidence="1">Belongs to the transposase IS21/IS408/IS1162 family.</text>
</comment>
<dbReference type="GO" id="GO:0000150">
    <property type="term" value="F:DNA strand exchange activity"/>
    <property type="evidence" value="ECO:0007669"/>
    <property type="project" value="InterPro"/>
</dbReference>
<dbReference type="Gene3D" id="1.10.10.60">
    <property type="entry name" value="Homeodomain-like"/>
    <property type="match status" value="1"/>
</dbReference>
<dbReference type="NCBIfam" id="NF033546">
    <property type="entry name" value="transpos_IS21"/>
    <property type="match status" value="1"/>
</dbReference>
<keyword evidence="4" id="KW-1185">Reference proteome</keyword>
<name>A0A6N8J694_9BACT</name>
<dbReference type="InterPro" id="IPR001584">
    <property type="entry name" value="Integrase_cat-core"/>
</dbReference>
<dbReference type="InterPro" id="IPR006120">
    <property type="entry name" value="Resolvase_HTH_dom"/>
</dbReference>
<evidence type="ECO:0000259" key="2">
    <source>
        <dbReference type="PROSITE" id="PS50994"/>
    </source>
</evidence>
<dbReference type="SUPFAM" id="SSF53098">
    <property type="entry name" value="Ribonuclease H-like"/>
    <property type="match status" value="1"/>
</dbReference>
<dbReference type="PANTHER" id="PTHR35004:SF8">
    <property type="entry name" value="TRANSPOSASE RV3428C-RELATED"/>
    <property type="match status" value="1"/>
</dbReference>
<dbReference type="GO" id="GO:0015074">
    <property type="term" value="P:DNA integration"/>
    <property type="evidence" value="ECO:0007669"/>
    <property type="project" value="InterPro"/>
</dbReference>
<dbReference type="GO" id="GO:0003677">
    <property type="term" value="F:DNA binding"/>
    <property type="evidence" value="ECO:0007669"/>
    <property type="project" value="InterPro"/>
</dbReference>
<dbReference type="Proteomes" id="UP000468388">
    <property type="component" value="Unassembled WGS sequence"/>
</dbReference>
<sequence length="522" mass="60129">MAQKPITMTQAKQIQQLTADGISISEIARRTGMSRNTVKKYLRKVECHSEAEAADGPGQMSDKALAAIIYNDDVAPVRGERFDKLVKHFEQAKKALHGTGVTKQLLWVEYMGENDDGYKYSQYCYLFKKYLKDTDPAFHWEYNPGEFTQVDFAGKKLPYVQKETGDIIHCEVFVAILPYSGLAFCIAVPSQRIPDFARCINEMVKYIGGLTKTILCDNLRTAVTRSDRYEPLFTDMCYQLSEHYTTTFSATRPAKPTDKAMVEKAVNIIYTHVYAPLRKEVSTSLEMLNRRVREQLDLLNLKPYKGSSESRRDIFMRWEQSVLKPLPEQPYHVKKSKQVTVQRNYAIQLPDNGHYYTVPYEHVGRKVHVSYDEKTVEVYYGLDRIAFHVRSSTEGKFNRIKEHMPPQHKAMVEMAGWTVDELLCRAGWVGEYTRQSASRIIHGSIYPEQNYKACNAMILLQNKYSKQRLEAACKRAANIPRPTLRMIRNILESGLDKQPLLFDTEDLRLPGHNNIRGKQNYS</sequence>
<dbReference type="InterPro" id="IPR036397">
    <property type="entry name" value="RNaseH_sf"/>
</dbReference>
<accession>A0A6N8J694</accession>
<organism evidence="3 4">
    <name type="scientific">Chitinophaga oryziterrae</name>
    <dbReference type="NCBI Taxonomy" id="1031224"/>
    <lineage>
        <taxon>Bacteria</taxon>
        <taxon>Pseudomonadati</taxon>
        <taxon>Bacteroidota</taxon>
        <taxon>Chitinophagia</taxon>
        <taxon>Chitinophagales</taxon>
        <taxon>Chitinophagaceae</taxon>
        <taxon>Chitinophaga</taxon>
    </lineage>
</organism>
<dbReference type="PANTHER" id="PTHR35004">
    <property type="entry name" value="TRANSPOSASE RV3428C-RELATED"/>
    <property type="match status" value="1"/>
</dbReference>
<feature type="domain" description="Integrase catalytic" evidence="2">
    <location>
        <begin position="140"/>
        <end position="335"/>
    </location>
</feature>
<proteinExistence type="inferred from homology"/>
<dbReference type="InterPro" id="IPR012337">
    <property type="entry name" value="RNaseH-like_sf"/>
</dbReference>
<dbReference type="Pfam" id="PF22483">
    <property type="entry name" value="Mu-transpos_C_2"/>
    <property type="match status" value="1"/>
</dbReference>
<reference evidence="3 4" key="1">
    <citation type="submission" date="2019-12" db="EMBL/GenBank/DDBJ databases">
        <title>The draft genomic sequence of strain Chitinophaga oryziterrae JCM 16595.</title>
        <authorList>
            <person name="Zhang X."/>
        </authorList>
    </citation>
    <scope>NUCLEOTIDE SEQUENCE [LARGE SCALE GENOMIC DNA]</scope>
    <source>
        <strain evidence="3 4">JCM 16595</strain>
    </source>
</reference>
<evidence type="ECO:0000313" key="3">
    <source>
        <dbReference type="EMBL" id="MVT40128.1"/>
    </source>
</evidence>
<protein>
    <submittedName>
        <fullName evidence="3">IS21 family transposase</fullName>
    </submittedName>
</protein>